<keyword evidence="3" id="KW-0663">Pyridoxal phosphate</keyword>
<evidence type="ECO:0000256" key="1">
    <source>
        <dbReference type="ARBA" id="ARBA00000316"/>
    </source>
</evidence>
<keyword evidence="4 6" id="KW-0413">Isomerase</keyword>
<reference evidence="7" key="1">
    <citation type="submission" date="2017-09" db="EMBL/GenBank/DDBJ databases">
        <title>Metaegenomics of thermophilic ammonia-oxidizing enrichment culture.</title>
        <authorList>
            <person name="Kato S."/>
            <person name="Suzuki K."/>
        </authorList>
    </citation>
    <scope>NUCLEOTIDE SEQUENCE [LARGE SCALE GENOMIC DNA]</scope>
</reference>
<evidence type="ECO:0000256" key="2">
    <source>
        <dbReference type="ARBA" id="ARBA00001933"/>
    </source>
</evidence>
<dbReference type="Proteomes" id="UP000236642">
    <property type="component" value="Unassembled WGS sequence"/>
</dbReference>
<dbReference type="InterPro" id="IPR000821">
    <property type="entry name" value="Ala_racemase"/>
</dbReference>
<dbReference type="InterPro" id="IPR001608">
    <property type="entry name" value="Ala_racemase_N"/>
</dbReference>
<comment type="catalytic activity">
    <reaction evidence="1">
        <text>L-alanine = D-alanine</text>
        <dbReference type="Rhea" id="RHEA:20249"/>
        <dbReference type="ChEBI" id="CHEBI:57416"/>
        <dbReference type="ChEBI" id="CHEBI:57972"/>
        <dbReference type="EC" id="5.1.1.1"/>
    </reaction>
</comment>
<dbReference type="EMBL" id="BEHY01000052">
    <property type="protein sequence ID" value="GBD09593.1"/>
    <property type="molecule type" value="Genomic_DNA"/>
</dbReference>
<evidence type="ECO:0000259" key="5">
    <source>
        <dbReference type="SMART" id="SM01005"/>
    </source>
</evidence>
<evidence type="ECO:0000313" key="6">
    <source>
        <dbReference type="EMBL" id="GBD09593.1"/>
    </source>
</evidence>
<dbReference type="Pfam" id="PF00842">
    <property type="entry name" value="Ala_racemase_C"/>
    <property type="match status" value="1"/>
</dbReference>
<dbReference type="GO" id="GO:0030632">
    <property type="term" value="P:D-alanine biosynthetic process"/>
    <property type="evidence" value="ECO:0007669"/>
    <property type="project" value="TreeGrafter"/>
</dbReference>
<sequence>MDGLRVEGLYTHFATADERDASFVMRQLRRFEEVIAALESAGIRVPIRHAANSAATMRFRSAHFEAVRPGLALYGMRPSGEWEPPFPLRPAMAIKSRVIRVWTLAPGESVGYGRTFIAQRESRMALVPIGYGDGYPRALSNRGAVLIRGRRAPVRGRVSMDQIVVDVTEIPDVKVGDEVVILGRQGEAEISAEELAAWAHTINYEITTRISPRVPRIYRGGSQ</sequence>
<dbReference type="AlphaFoldDB" id="A0A2H5Y861"/>
<dbReference type="PANTHER" id="PTHR30511:SF0">
    <property type="entry name" value="ALANINE RACEMASE, CATABOLIC-RELATED"/>
    <property type="match status" value="1"/>
</dbReference>
<dbReference type="InterPro" id="IPR029066">
    <property type="entry name" value="PLP-binding_barrel"/>
</dbReference>
<evidence type="ECO:0000256" key="4">
    <source>
        <dbReference type="ARBA" id="ARBA00023235"/>
    </source>
</evidence>
<comment type="cofactor">
    <cofactor evidence="2">
        <name>pyridoxal 5'-phosphate</name>
        <dbReference type="ChEBI" id="CHEBI:597326"/>
    </cofactor>
</comment>
<dbReference type="InterPro" id="IPR009006">
    <property type="entry name" value="Ala_racemase/Decarboxylase_C"/>
</dbReference>
<dbReference type="CDD" id="cd00430">
    <property type="entry name" value="PLPDE_III_AR"/>
    <property type="match status" value="1"/>
</dbReference>
<dbReference type="GO" id="GO:0030170">
    <property type="term" value="F:pyridoxal phosphate binding"/>
    <property type="evidence" value="ECO:0007669"/>
    <property type="project" value="TreeGrafter"/>
</dbReference>
<dbReference type="FunFam" id="2.40.37.10:FF:000006">
    <property type="entry name" value="Alanine racemase"/>
    <property type="match status" value="1"/>
</dbReference>
<organism evidence="6 7">
    <name type="scientific">Candidatus Thermoflexus japonica</name>
    <dbReference type="NCBI Taxonomy" id="2035417"/>
    <lineage>
        <taxon>Bacteria</taxon>
        <taxon>Bacillati</taxon>
        <taxon>Chloroflexota</taxon>
        <taxon>Thermoflexia</taxon>
        <taxon>Thermoflexales</taxon>
        <taxon>Thermoflexaceae</taxon>
        <taxon>Thermoflexus</taxon>
    </lineage>
</organism>
<dbReference type="PRINTS" id="PR00992">
    <property type="entry name" value="ALARACEMASE"/>
</dbReference>
<gene>
    <name evidence="6" type="primary">alr1</name>
    <name evidence="6" type="ORF">HRbin22_01850</name>
</gene>
<dbReference type="Gene3D" id="3.20.20.10">
    <property type="entry name" value="Alanine racemase"/>
    <property type="match status" value="1"/>
</dbReference>
<dbReference type="NCBIfam" id="TIGR00492">
    <property type="entry name" value="alr"/>
    <property type="match status" value="1"/>
</dbReference>
<dbReference type="SUPFAM" id="SSF51419">
    <property type="entry name" value="PLP-binding barrel"/>
    <property type="match status" value="1"/>
</dbReference>
<dbReference type="EC" id="5.1.1.1" evidence="6"/>
<feature type="domain" description="Alanine racemase C-terminal" evidence="5">
    <location>
        <begin position="91"/>
        <end position="219"/>
    </location>
</feature>
<proteinExistence type="predicted"/>
<dbReference type="SMART" id="SM01005">
    <property type="entry name" value="Ala_racemase_C"/>
    <property type="match status" value="1"/>
</dbReference>
<protein>
    <submittedName>
        <fullName evidence="6">Alanine racemase 1</fullName>
        <ecNumber evidence="6">5.1.1.1</ecNumber>
    </submittedName>
</protein>
<name>A0A2H5Y861_9CHLR</name>
<dbReference type="SUPFAM" id="SSF50621">
    <property type="entry name" value="Alanine racemase C-terminal domain-like"/>
    <property type="match status" value="1"/>
</dbReference>
<comment type="caution">
    <text evidence="6">The sequence shown here is derived from an EMBL/GenBank/DDBJ whole genome shotgun (WGS) entry which is preliminary data.</text>
</comment>
<dbReference type="PANTHER" id="PTHR30511">
    <property type="entry name" value="ALANINE RACEMASE"/>
    <property type="match status" value="1"/>
</dbReference>
<evidence type="ECO:0000313" key="7">
    <source>
        <dbReference type="Proteomes" id="UP000236642"/>
    </source>
</evidence>
<evidence type="ECO:0000256" key="3">
    <source>
        <dbReference type="ARBA" id="ARBA00022898"/>
    </source>
</evidence>
<dbReference type="GO" id="GO:0008784">
    <property type="term" value="F:alanine racemase activity"/>
    <property type="evidence" value="ECO:0007669"/>
    <property type="project" value="UniProtKB-EC"/>
</dbReference>
<accession>A0A2H5Y861</accession>
<dbReference type="Pfam" id="PF01168">
    <property type="entry name" value="Ala_racemase_N"/>
    <property type="match status" value="1"/>
</dbReference>
<dbReference type="Gene3D" id="2.40.37.10">
    <property type="entry name" value="Lyase, Ornithine Decarboxylase, Chain A, domain 1"/>
    <property type="match status" value="1"/>
</dbReference>
<dbReference type="InterPro" id="IPR011079">
    <property type="entry name" value="Ala_racemase_C"/>
</dbReference>
<dbReference type="GO" id="GO:0005829">
    <property type="term" value="C:cytosol"/>
    <property type="evidence" value="ECO:0007669"/>
    <property type="project" value="TreeGrafter"/>
</dbReference>